<name>A0A4P9W4G1_9FUNG</name>
<organism evidence="3 4">
    <name type="scientific">Blyttiomyces helicus</name>
    <dbReference type="NCBI Taxonomy" id="388810"/>
    <lineage>
        <taxon>Eukaryota</taxon>
        <taxon>Fungi</taxon>
        <taxon>Fungi incertae sedis</taxon>
        <taxon>Chytridiomycota</taxon>
        <taxon>Chytridiomycota incertae sedis</taxon>
        <taxon>Chytridiomycetes</taxon>
        <taxon>Chytridiomycetes incertae sedis</taxon>
        <taxon>Blyttiomyces</taxon>
    </lineage>
</organism>
<dbReference type="PANTHER" id="PTHR19375">
    <property type="entry name" value="HEAT SHOCK PROTEIN 70KDA"/>
    <property type="match status" value="1"/>
</dbReference>
<gene>
    <name evidence="3" type="ORF">BDK51DRAFT_10825</name>
</gene>
<dbReference type="Pfam" id="PF00012">
    <property type="entry name" value="HSP70"/>
    <property type="match status" value="1"/>
</dbReference>
<dbReference type="PROSITE" id="PS01036">
    <property type="entry name" value="HSP70_3"/>
    <property type="match status" value="1"/>
</dbReference>
<feature type="non-terminal residue" evidence="3">
    <location>
        <position position="249"/>
    </location>
</feature>
<dbReference type="PRINTS" id="PR00301">
    <property type="entry name" value="HEATSHOCK70"/>
</dbReference>
<keyword evidence="3" id="KW-0346">Stress response</keyword>
<evidence type="ECO:0000256" key="2">
    <source>
        <dbReference type="ARBA" id="ARBA00022840"/>
    </source>
</evidence>
<dbReference type="OrthoDB" id="3196168at2759"/>
<proteinExistence type="predicted"/>
<evidence type="ECO:0000313" key="4">
    <source>
        <dbReference type="Proteomes" id="UP000269721"/>
    </source>
</evidence>
<dbReference type="AlphaFoldDB" id="A0A4P9W4G1"/>
<dbReference type="InterPro" id="IPR013126">
    <property type="entry name" value="Hsp_70_fam"/>
</dbReference>
<dbReference type="SUPFAM" id="SSF100920">
    <property type="entry name" value="Heat shock protein 70kD (HSP70), peptide-binding domain"/>
    <property type="match status" value="1"/>
</dbReference>
<dbReference type="Proteomes" id="UP000269721">
    <property type="component" value="Unassembled WGS sequence"/>
</dbReference>
<dbReference type="Gene3D" id="3.90.640.10">
    <property type="entry name" value="Actin, Chain A, domain 4"/>
    <property type="match status" value="1"/>
</dbReference>
<protein>
    <submittedName>
        <fullName evidence="3">Heat shock protein 70 family</fullName>
    </submittedName>
</protein>
<dbReference type="InterPro" id="IPR043129">
    <property type="entry name" value="ATPase_NBD"/>
</dbReference>
<keyword evidence="2" id="KW-0067">ATP-binding</keyword>
<feature type="non-terminal residue" evidence="3">
    <location>
        <position position="1"/>
    </location>
</feature>
<keyword evidence="1" id="KW-0547">Nucleotide-binding</keyword>
<dbReference type="Gene3D" id="3.30.420.40">
    <property type="match status" value="2"/>
</dbReference>
<reference evidence="4" key="1">
    <citation type="journal article" date="2018" name="Nat. Microbiol.">
        <title>Leveraging single-cell genomics to expand the fungal tree of life.</title>
        <authorList>
            <person name="Ahrendt S.R."/>
            <person name="Quandt C.A."/>
            <person name="Ciobanu D."/>
            <person name="Clum A."/>
            <person name="Salamov A."/>
            <person name="Andreopoulos B."/>
            <person name="Cheng J.F."/>
            <person name="Woyke T."/>
            <person name="Pelin A."/>
            <person name="Henrissat B."/>
            <person name="Reynolds N.K."/>
            <person name="Benny G.L."/>
            <person name="Smith M.E."/>
            <person name="James T.Y."/>
            <person name="Grigoriev I.V."/>
        </authorList>
    </citation>
    <scope>NUCLEOTIDE SEQUENCE [LARGE SCALE GENOMIC DNA]</scope>
</reference>
<dbReference type="EMBL" id="KZ997694">
    <property type="protein sequence ID" value="RKO87084.1"/>
    <property type="molecule type" value="Genomic_DNA"/>
</dbReference>
<evidence type="ECO:0000256" key="1">
    <source>
        <dbReference type="ARBA" id="ARBA00022741"/>
    </source>
</evidence>
<keyword evidence="4" id="KW-1185">Reference proteome</keyword>
<dbReference type="GO" id="GO:0140662">
    <property type="term" value="F:ATP-dependent protein folding chaperone"/>
    <property type="evidence" value="ECO:0007669"/>
    <property type="project" value="InterPro"/>
</dbReference>
<dbReference type="Gene3D" id="2.60.34.10">
    <property type="entry name" value="Substrate Binding Domain Of DNAk, Chain A, domain 1"/>
    <property type="match status" value="1"/>
</dbReference>
<dbReference type="SUPFAM" id="SSF53067">
    <property type="entry name" value="Actin-like ATPase domain"/>
    <property type="match status" value="1"/>
</dbReference>
<dbReference type="InterPro" id="IPR018181">
    <property type="entry name" value="Heat_shock_70_CS"/>
</dbReference>
<evidence type="ECO:0000313" key="3">
    <source>
        <dbReference type="EMBL" id="RKO87084.1"/>
    </source>
</evidence>
<dbReference type="InterPro" id="IPR029047">
    <property type="entry name" value="HSP70_peptide-bd_sf"/>
</dbReference>
<accession>A0A4P9W4G1</accession>
<dbReference type="GO" id="GO:0005524">
    <property type="term" value="F:ATP binding"/>
    <property type="evidence" value="ECO:0007669"/>
    <property type="project" value="UniProtKB-KW"/>
</dbReference>
<sequence length="249" mass="27188">GQDFDDRLASHHYNPAIPDPEYARHVQTAAEKAKCALSSTDEAWIDSKELEAGELVTLEEFEDLCGDLFLKIRELVSEVLADAEIPNSDVDTILLVGGSSRIPKVQRIVSDFFHGKQFQKINNPDVAVVVGAAVHAAVLTGVNSEIIKNLRLRDALPVSLGFVGGGGLMNPRLKRNQPLPAKKTGTFTITNPSLRLVTLFEGNRKMALQNNKHIEFTLSDMPSVPGDRRQVDITLDVDANGMLSAYATD</sequence>